<evidence type="ECO:0000256" key="3">
    <source>
        <dbReference type="ARBA" id="ARBA00023163"/>
    </source>
</evidence>
<dbReference type="FunFam" id="1.10.10.10:FF:000079">
    <property type="entry name" value="GntR family transcriptional regulator"/>
    <property type="match status" value="1"/>
</dbReference>
<dbReference type="GO" id="GO:0003677">
    <property type="term" value="F:DNA binding"/>
    <property type="evidence" value="ECO:0007669"/>
    <property type="project" value="UniProtKB-KW"/>
</dbReference>
<evidence type="ECO:0000313" key="6">
    <source>
        <dbReference type="Proteomes" id="UP000198430"/>
    </source>
</evidence>
<dbReference type="SUPFAM" id="SSF64288">
    <property type="entry name" value="Chorismate lyase-like"/>
    <property type="match status" value="1"/>
</dbReference>
<dbReference type="PANTHER" id="PTHR44846">
    <property type="entry name" value="MANNOSYL-D-GLYCERATE TRANSPORT/METABOLISM SYSTEM REPRESSOR MNGR-RELATED"/>
    <property type="match status" value="1"/>
</dbReference>
<dbReference type="CDD" id="cd07377">
    <property type="entry name" value="WHTH_GntR"/>
    <property type="match status" value="1"/>
</dbReference>
<dbReference type="SUPFAM" id="SSF46785">
    <property type="entry name" value="Winged helix' DNA-binding domain"/>
    <property type="match status" value="1"/>
</dbReference>
<dbReference type="GO" id="GO:0045892">
    <property type="term" value="P:negative regulation of DNA-templated transcription"/>
    <property type="evidence" value="ECO:0007669"/>
    <property type="project" value="TreeGrafter"/>
</dbReference>
<keyword evidence="3" id="KW-0804">Transcription</keyword>
<keyword evidence="2" id="KW-0238">DNA-binding</keyword>
<evidence type="ECO:0000313" key="5">
    <source>
        <dbReference type="EMBL" id="GAX03355.1"/>
    </source>
</evidence>
<dbReference type="SMART" id="SM00345">
    <property type="entry name" value="HTH_GNTR"/>
    <property type="match status" value="1"/>
</dbReference>
<gene>
    <name evidence="5" type="primary">gntR_3</name>
    <name evidence="5" type="ORF">IWT140_00957</name>
</gene>
<dbReference type="PRINTS" id="PR00035">
    <property type="entry name" value="HTHGNTR"/>
</dbReference>
<dbReference type="PANTHER" id="PTHR44846:SF1">
    <property type="entry name" value="MANNOSYL-D-GLYCERATE TRANSPORT_METABOLISM SYSTEM REPRESSOR MNGR-RELATED"/>
    <property type="match status" value="1"/>
</dbReference>
<dbReference type="EMBL" id="BCMH01000005">
    <property type="protein sequence ID" value="GAX03355.1"/>
    <property type="molecule type" value="Genomic_DNA"/>
</dbReference>
<dbReference type="SMART" id="SM00866">
    <property type="entry name" value="UTRA"/>
    <property type="match status" value="1"/>
</dbReference>
<comment type="caution">
    <text evidence="5">The sequence shown here is derived from an EMBL/GenBank/DDBJ whole genome shotgun (WGS) entry which is preliminary data.</text>
</comment>
<organism evidence="5 6">
    <name type="scientific">Secundilactobacillus pentosiphilus</name>
    <dbReference type="NCBI Taxonomy" id="1714682"/>
    <lineage>
        <taxon>Bacteria</taxon>
        <taxon>Bacillati</taxon>
        <taxon>Bacillota</taxon>
        <taxon>Bacilli</taxon>
        <taxon>Lactobacillales</taxon>
        <taxon>Lactobacillaceae</taxon>
        <taxon>Secundilactobacillus</taxon>
    </lineage>
</organism>
<evidence type="ECO:0000259" key="4">
    <source>
        <dbReference type="PROSITE" id="PS50949"/>
    </source>
</evidence>
<proteinExistence type="predicted"/>
<feature type="domain" description="HTH gntR-type" evidence="4">
    <location>
        <begin position="8"/>
        <end position="76"/>
    </location>
</feature>
<dbReference type="Proteomes" id="UP000198430">
    <property type="component" value="Unassembled WGS sequence"/>
</dbReference>
<dbReference type="Gene3D" id="1.10.10.10">
    <property type="entry name" value="Winged helix-like DNA-binding domain superfamily/Winged helix DNA-binding domain"/>
    <property type="match status" value="1"/>
</dbReference>
<dbReference type="Pfam" id="PF07702">
    <property type="entry name" value="UTRA"/>
    <property type="match status" value="1"/>
</dbReference>
<dbReference type="InterPro" id="IPR011663">
    <property type="entry name" value="UTRA"/>
</dbReference>
<keyword evidence="1" id="KW-0805">Transcription regulation</keyword>
<name>A0A1Z5INP0_9LACO</name>
<dbReference type="GO" id="GO:0003700">
    <property type="term" value="F:DNA-binding transcription factor activity"/>
    <property type="evidence" value="ECO:0007669"/>
    <property type="project" value="InterPro"/>
</dbReference>
<dbReference type="Pfam" id="PF00392">
    <property type="entry name" value="GntR"/>
    <property type="match status" value="1"/>
</dbReference>
<protein>
    <submittedName>
        <fullName evidence="5">GntR family transcriptional regulator</fullName>
    </submittedName>
</protein>
<evidence type="ECO:0000256" key="1">
    <source>
        <dbReference type="ARBA" id="ARBA00023015"/>
    </source>
</evidence>
<dbReference type="InterPro" id="IPR028978">
    <property type="entry name" value="Chorismate_lyase_/UTRA_dom_sf"/>
</dbReference>
<dbReference type="InterPro" id="IPR000524">
    <property type="entry name" value="Tscrpt_reg_HTH_GntR"/>
</dbReference>
<dbReference type="InterPro" id="IPR036390">
    <property type="entry name" value="WH_DNA-bd_sf"/>
</dbReference>
<reference evidence="5 6" key="1">
    <citation type="submission" date="2015-11" db="EMBL/GenBank/DDBJ databases">
        <title>Draft genome sequences of new species of the genus Lactobacillus isolated from orchardgrass silage.</title>
        <authorList>
            <person name="Tohno M."/>
            <person name="Tanizawa Y."/>
            <person name="Arita M."/>
        </authorList>
    </citation>
    <scope>NUCLEOTIDE SEQUENCE [LARGE SCALE GENOMIC DNA]</scope>
    <source>
        <strain evidence="5 6">IWT140</strain>
    </source>
</reference>
<dbReference type="Gene3D" id="3.40.1410.10">
    <property type="entry name" value="Chorismate lyase-like"/>
    <property type="match status" value="1"/>
</dbReference>
<dbReference type="InterPro" id="IPR050679">
    <property type="entry name" value="Bact_HTH_transcr_reg"/>
</dbReference>
<dbReference type="RefSeq" id="WP_179211620.1">
    <property type="nucleotide sequence ID" value="NZ_BCMH01000005.1"/>
</dbReference>
<keyword evidence="6" id="KW-1185">Reference proteome</keyword>
<dbReference type="PROSITE" id="PS50949">
    <property type="entry name" value="HTH_GNTR"/>
    <property type="match status" value="1"/>
</dbReference>
<dbReference type="InterPro" id="IPR036388">
    <property type="entry name" value="WH-like_DNA-bd_sf"/>
</dbReference>
<dbReference type="AlphaFoldDB" id="A0A1Z5INP0"/>
<evidence type="ECO:0000256" key="2">
    <source>
        <dbReference type="ARBA" id="ARBA00023125"/>
    </source>
</evidence>
<sequence>MLSKQSAIPLYKQVKSEILNDIRSSIYQVGEMIPTEVQLEKHYNTSRITIRKAINQLVNEGVLLKKQGKGTFVQSQKVKRNLLDLVSYTTYMEETGQKPDAVIRALEVKPADECWSRILHISEGNSIVRLARTMDLSKNNSGYEVSYYSLQRFPDLNQRITEGASVTRILNEQYQAFGNYSEQTLNVISASQQIAEYLKIGNGSPVYQLARTVYEKNKNVMYSAVMYYDVNKVSFAVNTKER</sequence>
<accession>A0A1Z5INP0</accession>